<dbReference type="EMBL" id="HBIX01010334">
    <property type="protein sequence ID" value="CAE0715058.1"/>
    <property type="molecule type" value="Transcribed_RNA"/>
</dbReference>
<gene>
    <name evidence="2" type="ORF">PAUS00366_LOCUS7810</name>
</gene>
<evidence type="ECO:0000313" key="2">
    <source>
        <dbReference type="EMBL" id="CAE0715058.1"/>
    </source>
</evidence>
<protein>
    <submittedName>
        <fullName evidence="2">Uncharacterized protein</fullName>
    </submittedName>
</protein>
<proteinExistence type="predicted"/>
<sequence>MPPYASQQEIFGDHDDLNLYNDVLVDVPLGPKPHDGTTTDSNSNNNSIDDTATTSAKPPIDSEGAESENPSSSILERLLDFNPCTVMIGGACSFPNPSSAIFKDRHCSECGGKCTKMQGYTKEIVETCIVDEETGEESVSKTKIYFHKWCAQIRDYRQEHKKDFQAVMCNLMDYFRARELEAQIKRESELRSIWKQKQQQQQQREEEARNKENESDRAAPEELVKKADGGARASLLLEVNWAKKTRGFLKRVKKSGIRIRKSFSVNACKGNKNKSIVDEAVDESAFSGHKEL</sequence>
<evidence type="ECO:0000256" key="1">
    <source>
        <dbReference type="SAM" id="MobiDB-lite"/>
    </source>
</evidence>
<dbReference type="AlphaFoldDB" id="A0A7S4EI46"/>
<accession>A0A7S4EI46</accession>
<name>A0A7S4EI46_9STRA</name>
<feature type="region of interest" description="Disordered" evidence="1">
    <location>
        <begin position="195"/>
        <end position="224"/>
    </location>
</feature>
<feature type="region of interest" description="Disordered" evidence="1">
    <location>
        <begin position="25"/>
        <end position="71"/>
    </location>
</feature>
<feature type="compositionally biased region" description="Low complexity" evidence="1">
    <location>
        <begin position="38"/>
        <end position="55"/>
    </location>
</feature>
<reference evidence="2" key="1">
    <citation type="submission" date="2021-01" db="EMBL/GenBank/DDBJ databases">
        <authorList>
            <person name="Corre E."/>
            <person name="Pelletier E."/>
            <person name="Niang G."/>
            <person name="Scheremetjew M."/>
            <person name="Finn R."/>
            <person name="Kale V."/>
            <person name="Holt S."/>
            <person name="Cochrane G."/>
            <person name="Meng A."/>
            <person name="Brown T."/>
            <person name="Cohen L."/>
        </authorList>
    </citation>
    <scope>NUCLEOTIDE SEQUENCE</scope>
    <source>
        <strain evidence="2">10249 10 AB</strain>
    </source>
</reference>
<feature type="compositionally biased region" description="Basic and acidic residues" evidence="1">
    <location>
        <begin position="203"/>
        <end position="224"/>
    </location>
</feature>
<organism evidence="2">
    <name type="scientific">Pseudo-nitzschia australis</name>
    <dbReference type="NCBI Taxonomy" id="44445"/>
    <lineage>
        <taxon>Eukaryota</taxon>
        <taxon>Sar</taxon>
        <taxon>Stramenopiles</taxon>
        <taxon>Ochrophyta</taxon>
        <taxon>Bacillariophyta</taxon>
        <taxon>Bacillariophyceae</taxon>
        <taxon>Bacillariophycidae</taxon>
        <taxon>Bacillariales</taxon>
        <taxon>Bacillariaceae</taxon>
        <taxon>Pseudo-nitzschia</taxon>
    </lineage>
</organism>